<dbReference type="SUPFAM" id="SSF54211">
    <property type="entry name" value="Ribosomal protein S5 domain 2-like"/>
    <property type="match status" value="1"/>
</dbReference>
<comment type="caution">
    <text evidence="10">The sequence shown here is derived from an EMBL/GenBank/DDBJ whole genome shotgun (WGS) entry which is preliminary data.</text>
</comment>
<dbReference type="GO" id="GO:0003918">
    <property type="term" value="F:DNA topoisomerase type II (double strand cut, ATP-hydrolyzing) activity"/>
    <property type="evidence" value="ECO:0007669"/>
    <property type="project" value="UniProtKB-UniRule"/>
</dbReference>
<keyword evidence="6 7" id="KW-0413">Isomerase</keyword>
<evidence type="ECO:0000256" key="4">
    <source>
        <dbReference type="ARBA" id="ARBA00023029"/>
    </source>
</evidence>
<feature type="domain" description="DNA topoisomerase type IIA subunit B" evidence="9">
    <location>
        <begin position="225"/>
        <end position="310"/>
    </location>
</feature>
<name>A0A835CB25_9POAL</name>
<comment type="function">
    <text evidence="7">Control of topological states of DNA by transient breakage and subsequent rejoining of DNA strands. Topoisomerase II makes double-strand breaks.</text>
</comment>
<comment type="similarity">
    <text evidence="7">Belongs to the type II topoisomerase family.</text>
</comment>
<dbReference type="PRINTS" id="PR00418">
    <property type="entry name" value="TPI2FAMILY"/>
</dbReference>
<dbReference type="InterPro" id="IPR036890">
    <property type="entry name" value="HATPase_C_sf"/>
</dbReference>
<comment type="catalytic activity">
    <reaction evidence="1 7">
        <text>ATP-dependent breakage, passage and rejoining of double-stranded DNA.</text>
        <dbReference type="EC" id="5.6.2.2"/>
    </reaction>
</comment>
<evidence type="ECO:0000313" key="10">
    <source>
        <dbReference type="EMBL" id="KAF8720038.1"/>
    </source>
</evidence>
<dbReference type="InterPro" id="IPR001241">
    <property type="entry name" value="Topo_IIA"/>
</dbReference>
<comment type="subunit">
    <text evidence="3 7">Homodimer.</text>
</comment>
<dbReference type="InterPro" id="IPR013506">
    <property type="entry name" value="Topo_IIA_bsu_dom2"/>
</dbReference>
<dbReference type="GO" id="GO:0005524">
    <property type="term" value="F:ATP binding"/>
    <property type="evidence" value="ECO:0007669"/>
    <property type="project" value="UniProtKB-UniRule"/>
</dbReference>
<evidence type="ECO:0000256" key="7">
    <source>
        <dbReference type="RuleBase" id="RU362094"/>
    </source>
</evidence>
<dbReference type="GO" id="GO:0005634">
    <property type="term" value="C:nucleus"/>
    <property type="evidence" value="ECO:0007669"/>
    <property type="project" value="TreeGrafter"/>
</dbReference>
<sequence>MSATNVDLESSSADNNSAAETPRERILRVPQDYIGSVDKCTRETWVCEGTSMAHREVTYVPGLHKIFDEILTYAADNKQRDPSMDSLRVAVDVDRCRISVYYNGRGVPIELHPEEGLYVPEMIFGDLSNYQEITGVKLANLFSTEFVIETVDRSLERKYKQVFSENLGNKSEPEITACLQGVNWTRITFKPDLAKFHMTHLDDDAMALMKKRVVDIDGFLGVTVQVSFVNKFATIDGGTHVDYVSNHIAACIAKFCSRHFEVEECEVNKHLWVFVNTFMENPTFDSPTRDALTSPQESFGSSCELSDHFVKSVFQCIISKLSPWNSSKDTPSKRRC</sequence>
<keyword evidence="11" id="KW-1185">Reference proteome</keyword>
<evidence type="ECO:0000256" key="5">
    <source>
        <dbReference type="ARBA" id="ARBA00023125"/>
    </source>
</evidence>
<dbReference type="GO" id="GO:0000712">
    <property type="term" value="P:resolution of meiotic recombination intermediates"/>
    <property type="evidence" value="ECO:0007669"/>
    <property type="project" value="TreeGrafter"/>
</dbReference>
<evidence type="ECO:0000256" key="8">
    <source>
        <dbReference type="SAM" id="MobiDB-lite"/>
    </source>
</evidence>
<proteinExistence type="inferred from homology"/>
<dbReference type="InterPro" id="IPR050634">
    <property type="entry name" value="DNA_Topoisomerase_II"/>
</dbReference>
<dbReference type="GO" id="GO:0006265">
    <property type="term" value="P:DNA topological change"/>
    <property type="evidence" value="ECO:0007669"/>
    <property type="project" value="UniProtKB-UniRule"/>
</dbReference>
<feature type="compositionally biased region" description="Low complexity" evidence="8">
    <location>
        <begin position="10"/>
        <end position="19"/>
    </location>
</feature>
<evidence type="ECO:0000256" key="3">
    <source>
        <dbReference type="ARBA" id="ARBA00011738"/>
    </source>
</evidence>
<evidence type="ECO:0000313" key="11">
    <source>
        <dbReference type="Proteomes" id="UP000636709"/>
    </source>
</evidence>
<evidence type="ECO:0000256" key="1">
    <source>
        <dbReference type="ARBA" id="ARBA00000185"/>
    </source>
</evidence>
<accession>A0A835CB25</accession>
<dbReference type="OrthoDB" id="276498at2759"/>
<gene>
    <name evidence="10" type="ORF">HU200_024810</name>
</gene>
<dbReference type="GO" id="GO:0003677">
    <property type="term" value="F:DNA binding"/>
    <property type="evidence" value="ECO:0007669"/>
    <property type="project" value="UniProtKB-UniRule"/>
</dbReference>
<dbReference type="Pfam" id="PF00204">
    <property type="entry name" value="DNA_gyraseB"/>
    <property type="match status" value="1"/>
</dbReference>
<comment type="cofactor">
    <cofactor evidence="2">
        <name>Mg(2+)</name>
        <dbReference type="ChEBI" id="CHEBI:18420"/>
    </cofactor>
</comment>
<dbReference type="EC" id="5.6.2.2" evidence="7"/>
<keyword evidence="7" id="KW-0547">Nucleotide-binding</keyword>
<organism evidence="10 11">
    <name type="scientific">Digitaria exilis</name>
    <dbReference type="NCBI Taxonomy" id="1010633"/>
    <lineage>
        <taxon>Eukaryota</taxon>
        <taxon>Viridiplantae</taxon>
        <taxon>Streptophyta</taxon>
        <taxon>Embryophyta</taxon>
        <taxon>Tracheophyta</taxon>
        <taxon>Spermatophyta</taxon>
        <taxon>Magnoliopsida</taxon>
        <taxon>Liliopsida</taxon>
        <taxon>Poales</taxon>
        <taxon>Poaceae</taxon>
        <taxon>PACMAD clade</taxon>
        <taxon>Panicoideae</taxon>
        <taxon>Panicodae</taxon>
        <taxon>Paniceae</taxon>
        <taxon>Anthephorinae</taxon>
        <taxon>Digitaria</taxon>
    </lineage>
</organism>
<evidence type="ECO:0000259" key="9">
    <source>
        <dbReference type="Pfam" id="PF00204"/>
    </source>
</evidence>
<keyword evidence="7" id="KW-0067">ATP-binding</keyword>
<dbReference type="AlphaFoldDB" id="A0A835CB25"/>
<keyword evidence="5 7" id="KW-0238">DNA-binding</keyword>
<evidence type="ECO:0000256" key="2">
    <source>
        <dbReference type="ARBA" id="ARBA00001946"/>
    </source>
</evidence>
<dbReference type="PANTHER" id="PTHR10169">
    <property type="entry name" value="DNA TOPOISOMERASE/GYRASE"/>
    <property type="match status" value="1"/>
</dbReference>
<dbReference type="GO" id="GO:0000819">
    <property type="term" value="P:sister chromatid segregation"/>
    <property type="evidence" value="ECO:0007669"/>
    <property type="project" value="TreeGrafter"/>
</dbReference>
<dbReference type="EMBL" id="JACEFO010001700">
    <property type="protein sequence ID" value="KAF8720038.1"/>
    <property type="molecule type" value="Genomic_DNA"/>
</dbReference>
<feature type="region of interest" description="Disordered" evidence="8">
    <location>
        <begin position="1"/>
        <end position="24"/>
    </location>
</feature>
<dbReference type="Proteomes" id="UP000636709">
    <property type="component" value="Unassembled WGS sequence"/>
</dbReference>
<evidence type="ECO:0000256" key="6">
    <source>
        <dbReference type="ARBA" id="ARBA00023235"/>
    </source>
</evidence>
<protein>
    <recommendedName>
        <fullName evidence="7">DNA topoisomerase 2</fullName>
        <ecNumber evidence="7">5.6.2.2</ecNumber>
    </recommendedName>
</protein>
<dbReference type="PANTHER" id="PTHR10169:SF38">
    <property type="entry name" value="DNA TOPOISOMERASE 2"/>
    <property type="match status" value="1"/>
</dbReference>
<dbReference type="InterPro" id="IPR020568">
    <property type="entry name" value="Ribosomal_Su5_D2-typ_SF"/>
</dbReference>
<reference evidence="10" key="1">
    <citation type="submission" date="2020-07" db="EMBL/GenBank/DDBJ databases">
        <title>Genome sequence and genetic diversity analysis of an under-domesticated orphan crop, white fonio (Digitaria exilis).</title>
        <authorList>
            <person name="Bennetzen J.L."/>
            <person name="Chen S."/>
            <person name="Ma X."/>
            <person name="Wang X."/>
            <person name="Yssel A.E.J."/>
            <person name="Chaluvadi S.R."/>
            <person name="Johnson M."/>
            <person name="Gangashetty P."/>
            <person name="Hamidou F."/>
            <person name="Sanogo M.D."/>
            <person name="Zwaenepoel A."/>
            <person name="Wallace J."/>
            <person name="Van De Peer Y."/>
            <person name="Van Deynze A."/>
        </authorList>
    </citation>
    <scope>NUCLEOTIDE SEQUENCE</scope>
    <source>
        <tissue evidence="10">Leaves</tissue>
    </source>
</reference>
<dbReference type="SUPFAM" id="SSF55874">
    <property type="entry name" value="ATPase domain of HSP90 chaperone/DNA topoisomerase II/histidine kinase"/>
    <property type="match status" value="1"/>
</dbReference>
<keyword evidence="4 7" id="KW-0799">Topoisomerase</keyword>
<dbReference type="Gene3D" id="3.30.565.10">
    <property type="entry name" value="Histidine kinase-like ATPase, C-terminal domain"/>
    <property type="match status" value="1"/>
</dbReference>
<dbReference type="SMART" id="SM00433">
    <property type="entry name" value="TOP2c"/>
    <property type="match status" value="1"/>
</dbReference>